<dbReference type="InterPro" id="IPR023795">
    <property type="entry name" value="Serpin_CS"/>
</dbReference>
<reference evidence="2" key="1">
    <citation type="submission" date="2019-08" db="EMBL/GenBank/DDBJ databases">
        <authorList>
            <person name="Kucharzyk K."/>
            <person name="Murdoch R.W."/>
            <person name="Higgins S."/>
            <person name="Loffler F."/>
        </authorList>
    </citation>
    <scope>NUCLEOTIDE SEQUENCE</scope>
</reference>
<dbReference type="InterPro" id="IPR042185">
    <property type="entry name" value="Serpin_sf_2"/>
</dbReference>
<dbReference type="AlphaFoldDB" id="A0A645HE49"/>
<proteinExistence type="predicted"/>
<dbReference type="InterPro" id="IPR023796">
    <property type="entry name" value="Serpin_dom"/>
</dbReference>
<dbReference type="Gene3D" id="3.30.497.10">
    <property type="entry name" value="Antithrombin, subunit I, domain 2"/>
    <property type="match status" value="1"/>
</dbReference>
<dbReference type="Pfam" id="PF00079">
    <property type="entry name" value="Serpin"/>
    <property type="match status" value="1"/>
</dbReference>
<gene>
    <name evidence="2" type="ORF">SDC9_184317</name>
</gene>
<name>A0A645HE49_9ZZZZ</name>
<evidence type="ECO:0000313" key="2">
    <source>
        <dbReference type="EMBL" id="MPN36806.1"/>
    </source>
</evidence>
<dbReference type="EMBL" id="VSSQ01091158">
    <property type="protein sequence ID" value="MPN36806.1"/>
    <property type="molecule type" value="Genomic_DNA"/>
</dbReference>
<organism evidence="2">
    <name type="scientific">bioreactor metagenome</name>
    <dbReference type="NCBI Taxonomy" id="1076179"/>
    <lineage>
        <taxon>unclassified sequences</taxon>
        <taxon>metagenomes</taxon>
        <taxon>ecological metagenomes</taxon>
    </lineage>
</organism>
<dbReference type="GO" id="GO:0005615">
    <property type="term" value="C:extracellular space"/>
    <property type="evidence" value="ECO:0007669"/>
    <property type="project" value="InterPro"/>
</dbReference>
<dbReference type="Gene3D" id="2.30.39.10">
    <property type="entry name" value="Alpha-1-antitrypsin, domain 1"/>
    <property type="match status" value="1"/>
</dbReference>
<comment type="caution">
    <text evidence="2">The sequence shown here is derived from an EMBL/GenBank/DDBJ whole genome shotgun (WGS) entry which is preliminary data.</text>
</comment>
<dbReference type="PANTHER" id="PTHR11461">
    <property type="entry name" value="SERINE PROTEASE INHIBITOR, SERPIN"/>
    <property type="match status" value="1"/>
</dbReference>
<accession>A0A645HE49</accession>
<dbReference type="InterPro" id="IPR036186">
    <property type="entry name" value="Serpin_sf"/>
</dbReference>
<dbReference type="GO" id="GO:0004867">
    <property type="term" value="F:serine-type endopeptidase inhibitor activity"/>
    <property type="evidence" value="ECO:0007669"/>
    <property type="project" value="InterPro"/>
</dbReference>
<dbReference type="SUPFAM" id="SSF56574">
    <property type="entry name" value="Serpins"/>
    <property type="match status" value="1"/>
</dbReference>
<feature type="domain" description="Serpin" evidence="1">
    <location>
        <begin position="1"/>
        <end position="105"/>
    </location>
</feature>
<dbReference type="PROSITE" id="PS00284">
    <property type="entry name" value="SERPIN"/>
    <property type="match status" value="1"/>
</dbReference>
<sequence>MPRFRLECELSLNQPLQNAGMGSIFKGEFLHLADTVMGVGNILQKTFVEVNEEGTEAAAVTKLMLVGAVNLPSEPVTFFANRPFLFLIREKSTGVILFIGRVDDPQE</sequence>
<dbReference type="InterPro" id="IPR000215">
    <property type="entry name" value="Serpin_fam"/>
</dbReference>
<dbReference type="InterPro" id="IPR042178">
    <property type="entry name" value="Serpin_sf_1"/>
</dbReference>
<dbReference type="PANTHER" id="PTHR11461:SF211">
    <property type="entry name" value="GH10112P-RELATED"/>
    <property type="match status" value="1"/>
</dbReference>
<evidence type="ECO:0000259" key="1">
    <source>
        <dbReference type="Pfam" id="PF00079"/>
    </source>
</evidence>
<protein>
    <recommendedName>
        <fullName evidence="1">Serpin domain-containing protein</fullName>
    </recommendedName>
</protein>